<evidence type="ECO:0000256" key="1">
    <source>
        <dbReference type="ARBA" id="ARBA00001971"/>
    </source>
</evidence>
<dbReference type="GO" id="GO:0016705">
    <property type="term" value="F:oxidoreductase activity, acting on paired donors, with incorporation or reduction of molecular oxygen"/>
    <property type="evidence" value="ECO:0007669"/>
    <property type="project" value="InterPro"/>
</dbReference>
<comment type="function">
    <text evidence="2">May be involved in the metabolism of insect hormones and in the breakdown of synthetic insecticides.</text>
</comment>
<dbReference type="PhylomeDB" id="Q1DGU4"/>
<evidence type="ECO:0000256" key="5">
    <source>
        <dbReference type="ARBA" id="ARBA00010617"/>
    </source>
</evidence>
<dbReference type="InterPro" id="IPR017972">
    <property type="entry name" value="Cyt_P450_CS"/>
</dbReference>
<dbReference type="EMBL" id="CH900366">
    <property type="protein sequence ID" value="EAT32375.1"/>
    <property type="molecule type" value="Genomic_DNA"/>
</dbReference>
<keyword evidence="11 14" id="KW-0408">Iron</keyword>
<keyword evidence="8" id="KW-0256">Endoplasmic reticulum</keyword>
<dbReference type="PANTHER" id="PTHR24291:SF189">
    <property type="entry name" value="CYTOCHROME P450 4C3-RELATED"/>
    <property type="match status" value="1"/>
</dbReference>
<keyword evidence="7 14" id="KW-0479">Metal-binding</keyword>
<reference evidence="16" key="3">
    <citation type="submission" date="2012-09" db="EMBL/GenBank/DDBJ databases">
        <authorList>
            <consortium name="VectorBase"/>
        </authorList>
    </citation>
    <scope>NUCLEOTIDE SEQUENCE</scope>
    <source>
        <strain evidence="16">Liverpool</strain>
    </source>
</reference>
<keyword evidence="12 15" id="KW-0503">Monooxygenase</keyword>
<evidence type="ECO:0000256" key="7">
    <source>
        <dbReference type="ARBA" id="ARBA00022723"/>
    </source>
</evidence>
<dbReference type="GO" id="GO:0004497">
    <property type="term" value="F:monooxygenase activity"/>
    <property type="evidence" value="ECO:0007669"/>
    <property type="project" value="UniProtKB-KW"/>
</dbReference>
<evidence type="ECO:0000256" key="8">
    <source>
        <dbReference type="ARBA" id="ARBA00022824"/>
    </source>
</evidence>
<dbReference type="PANTHER" id="PTHR24291">
    <property type="entry name" value="CYTOCHROME P450 FAMILY 4"/>
    <property type="match status" value="1"/>
</dbReference>
<evidence type="ECO:0000313" key="16">
    <source>
        <dbReference type="EMBL" id="EAT32375.1"/>
    </source>
</evidence>
<dbReference type="PROSITE" id="PS00086">
    <property type="entry name" value="CYTOCHROME_P450"/>
    <property type="match status" value="1"/>
</dbReference>
<dbReference type="Gene3D" id="1.10.630.10">
    <property type="entry name" value="Cytochrome P450"/>
    <property type="match status" value="1"/>
</dbReference>
<comment type="similarity">
    <text evidence="5 15">Belongs to the cytochrome P450 family.</text>
</comment>
<accession>Q1DGU4</accession>
<evidence type="ECO:0000256" key="3">
    <source>
        <dbReference type="ARBA" id="ARBA00004174"/>
    </source>
</evidence>
<dbReference type="InterPro" id="IPR001128">
    <property type="entry name" value="Cyt_P450"/>
</dbReference>
<dbReference type="GO" id="GO:0020037">
    <property type="term" value="F:heme binding"/>
    <property type="evidence" value="ECO:0007669"/>
    <property type="project" value="InterPro"/>
</dbReference>
<proteinExistence type="inferred from homology"/>
<reference evidence="16" key="1">
    <citation type="submission" date="2005-10" db="EMBL/GenBank/DDBJ databases">
        <authorList>
            <person name="Loftus B.J."/>
            <person name="Nene V.M."/>
            <person name="Hannick L.I."/>
            <person name="Bidwell S."/>
            <person name="Haas B."/>
            <person name="Amedeo P."/>
            <person name="Orvis J."/>
            <person name="Wortman J.R."/>
            <person name="White O.R."/>
            <person name="Salzberg S."/>
            <person name="Shumway M."/>
            <person name="Koo H."/>
            <person name="Zhao Y."/>
            <person name="Holmes M."/>
            <person name="Miller J."/>
            <person name="Schatz M."/>
            <person name="Pop M."/>
            <person name="Pai G."/>
            <person name="Utterback T."/>
            <person name="Rogers Y.-H."/>
            <person name="Kravitz S."/>
            <person name="Fraser C.M."/>
        </authorList>
    </citation>
    <scope>NUCLEOTIDE SEQUENCE</scope>
    <source>
        <strain evidence="16">Liverpool</strain>
    </source>
</reference>
<feature type="binding site" description="axial binding residue" evidence="14">
    <location>
        <position position="145"/>
    </location>
    <ligand>
        <name>heme</name>
        <dbReference type="ChEBI" id="CHEBI:30413"/>
    </ligand>
    <ligandPart>
        <name>Fe</name>
        <dbReference type="ChEBI" id="CHEBI:18248"/>
    </ligandPart>
</feature>
<dbReference type="Proteomes" id="UP000682892">
    <property type="component" value="Unassembled WGS sequence"/>
</dbReference>
<name>Q1DGU4_AEDAE</name>
<keyword evidence="9" id="KW-0492">Microsome</keyword>
<dbReference type="GO" id="GO:0005789">
    <property type="term" value="C:endoplasmic reticulum membrane"/>
    <property type="evidence" value="ECO:0007669"/>
    <property type="project" value="UniProtKB-SubCell"/>
</dbReference>
<evidence type="ECO:0000256" key="4">
    <source>
        <dbReference type="ARBA" id="ARBA00004406"/>
    </source>
</evidence>
<dbReference type="OMA" id="HISAMID"/>
<sequence length="199" mass="22895">MVLFNGNDTSGQLMAYACLFLGMYPHIQEKVHAEIVEIIPRQHNEPISPEKLKSLAYTEMFLNECLRLCPTAPNIVRQNMAPITLDETRIPAGNLLAISLFAYHRRKDIWGPDADEFDPDRFSAERSAGRHPFAFLPFSGGSRNCIGWRYAMISMKLMLVYLLREFKIKTDIRHQDMAFRFNAALVLAGKHLIRVERRV</sequence>
<reference evidence="16" key="2">
    <citation type="journal article" date="2007" name="Science">
        <title>Genome sequence of Aedes aegypti, a major arbovirus vector.</title>
        <authorList>
            <person name="Nene V."/>
            <person name="Wortman J.R."/>
            <person name="Lawson D."/>
            <person name="Haas B."/>
            <person name="Kodira C."/>
            <person name="Tu Z.J."/>
            <person name="Loftus B."/>
            <person name="Xi Z."/>
            <person name="Megy K."/>
            <person name="Grabherr M."/>
            <person name="Ren Q."/>
            <person name="Zdobnov E.M."/>
            <person name="Lobo N.F."/>
            <person name="Campbell K.S."/>
            <person name="Brown S.E."/>
            <person name="Bonaldo M.F."/>
            <person name="Zhu J."/>
            <person name="Sinkins S.P."/>
            <person name="Hogenkamp D.G."/>
            <person name="Amedeo P."/>
            <person name="Arensburger P."/>
            <person name="Atkinson P.W."/>
            <person name="Bidwell S."/>
            <person name="Biedler J."/>
            <person name="Birney E."/>
            <person name="Bruggner R.V."/>
            <person name="Costas J."/>
            <person name="Coy M.R."/>
            <person name="Crabtree J."/>
            <person name="Crawford M."/>
            <person name="Debruyn B."/>
            <person name="Decaprio D."/>
            <person name="Eiglmeier K."/>
            <person name="Eisenstadt E."/>
            <person name="El-Dorry H."/>
            <person name="Gelbart W.M."/>
            <person name="Gomes S.L."/>
            <person name="Hammond M."/>
            <person name="Hannick L.I."/>
            <person name="Hogan J.R."/>
            <person name="Holmes M.H."/>
            <person name="Jaffe D."/>
            <person name="Johnston J.S."/>
            <person name="Kennedy R.C."/>
            <person name="Koo H."/>
            <person name="Kravitz S."/>
            <person name="Kriventseva E.V."/>
            <person name="Kulp D."/>
            <person name="Labutti K."/>
            <person name="Lee E."/>
            <person name="Li S."/>
            <person name="Lovin D.D."/>
            <person name="Mao C."/>
            <person name="Mauceli E."/>
            <person name="Menck C.F."/>
            <person name="Miller J.R."/>
            <person name="Montgomery P."/>
            <person name="Mori A."/>
            <person name="Nascimento A.L."/>
            <person name="Naveira H.F."/>
            <person name="Nusbaum C."/>
            <person name="O'leary S."/>
            <person name="Orvis J."/>
            <person name="Pertea M."/>
            <person name="Quesneville H."/>
            <person name="Reidenbach K.R."/>
            <person name="Rogers Y.H."/>
            <person name="Roth C.W."/>
            <person name="Schneider J.R."/>
            <person name="Schatz M."/>
            <person name="Shumway M."/>
            <person name="Stanke M."/>
            <person name="Stinson E.O."/>
            <person name="Tubio J.M."/>
            <person name="Vanzee J.P."/>
            <person name="Verjovski-Almeida S."/>
            <person name="Werner D."/>
            <person name="White O."/>
            <person name="Wyder S."/>
            <person name="Zeng Q."/>
            <person name="Zhao Q."/>
            <person name="Zhao Y."/>
            <person name="Hill C.A."/>
            <person name="Raikhel A.S."/>
            <person name="Soares M.B."/>
            <person name="Knudson D.L."/>
            <person name="Lee N.H."/>
            <person name="Galagan J."/>
            <person name="Salzberg S.L."/>
            <person name="Paulsen I.T."/>
            <person name="Dimopoulos G."/>
            <person name="Collins F.H."/>
            <person name="Birren B."/>
            <person name="Fraser-Liggett C.M."/>
            <person name="Severson D.W."/>
        </authorList>
    </citation>
    <scope>NUCLEOTIDE SEQUENCE [LARGE SCALE GENOMIC DNA]</scope>
    <source>
        <strain evidence="16">Liverpool</strain>
    </source>
</reference>
<evidence type="ECO:0000256" key="2">
    <source>
        <dbReference type="ARBA" id="ARBA00003690"/>
    </source>
</evidence>
<dbReference type="GO" id="GO:0005506">
    <property type="term" value="F:iron ion binding"/>
    <property type="evidence" value="ECO:0007669"/>
    <property type="project" value="InterPro"/>
</dbReference>
<keyword evidence="10 15" id="KW-0560">Oxidoreductase</keyword>
<dbReference type="SUPFAM" id="SSF48264">
    <property type="entry name" value="Cytochrome P450"/>
    <property type="match status" value="1"/>
</dbReference>
<dbReference type="InterPro" id="IPR036396">
    <property type="entry name" value="Cyt_P450_sf"/>
</dbReference>
<evidence type="ECO:0000256" key="9">
    <source>
        <dbReference type="ARBA" id="ARBA00022848"/>
    </source>
</evidence>
<dbReference type="InterPro" id="IPR002401">
    <property type="entry name" value="Cyt_P450_E_grp-I"/>
</dbReference>
<organism evidence="16 17">
    <name type="scientific">Aedes aegypti</name>
    <name type="common">Yellowfever mosquito</name>
    <name type="synonym">Culex aegypti</name>
    <dbReference type="NCBI Taxonomy" id="7159"/>
    <lineage>
        <taxon>Eukaryota</taxon>
        <taxon>Metazoa</taxon>
        <taxon>Ecdysozoa</taxon>
        <taxon>Arthropoda</taxon>
        <taxon>Hexapoda</taxon>
        <taxon>Insecta</taxon>
        <taxon>Pterygota</taxon>
        <taxon>Neoptera</taxon>
        <taxon>Endopterygota</taxon>
        <taxon>Diptera</taxon>
        <taxon>Nematocera</taxon>
        <taxon>Culicoidea</taxon>
        <taxon>Culicidae</taxon>
        <taxon>Culicinae</taxon>
        <taxon>Aedini</taxon>
        <taxon>Aedes</taxon>
        <taxon>Stegomyia</taxon>
    </lineage>
</organism>
<dbReference type="PRINTS" id="PR00385">
    <property type="entry name" value="P450"/>
</dbReference>
<protein>
    <submittedName>
        <fullName evidence="16">AAEL015475-PA</fullName>
    </submittedName>
</protein>
<gene>
    <name evidence="16" type="ORF">AaeL_AAEL015475</name>
</gene>
<keyword evidence="13" id="KW-0472">Membrane</keyword>
<dbReference type="InterPro" id="IPR050196">
    <property type="entry name" value="Cytochrome_P450_Monoox"/>
</dbReference>
<comment type="subcellular location">
    <subcellularLocation>
        <location evidence="4">Endoplasmic reticulum membrane</location>
        <topology evidence="4">Peripheral membrane protein</topology>
    </subcellularLocation>
    <subcellularLocation>
        <location evidence="3">Microsome membrane</location>
        <topology evidence="3">Peripheral membrane protein</topology>
    </subcellularLocation>
</comment>
<dbReference type="PRINTS" id="PR00463">
    <property type="entry name" value="EP450I"/>
</dbReference>
<evidence type="ECO:0000256" key="10">
    <source>
        <dbReference type="ARBA" id="ARBA00023002"/>
    </source>
</evidence>
<dbReference type="STRING" id="7159.Q1DGU4"/>
<dbReference type="Pfam" id="PF00067">
    <property type="entry name" value="p450"/>
    <property type="match status" value="1"/>
</dbReference>
<evidence type="ECO:0000313" key="17">
    <source>
        <dbReference type="Proteomes" id="UP000682892"/>
    </source>
</evidence>
<evidence type="ECO:0000256" key="14">
    <source>
        <dbReference type="PIRSR" id="PIRSR602401-1"/>
    </source>
</evidence>
<keyword evidence="6 14" id="KW-0349">Heme</keyword>
<evidence type="ECO:0000256" key="11">
    <source>
        <dbReference type="ARBA" id="ARBA00023004"/>
    </source>
</evidence>
<comment type="cofactor">
    <cofactor evidence="1 14">
        <name>heme</name>
        <dbReference type="ChEBI" id="CHEBI:30413"/>
    </cofactor>
</comment>
<evidence type="ECO:0000256" key="15">
    <source>
        <dbReference type="RuleBase" id="RU000461"/>
    </source>
</evidence>
<evidence type="ECO:0000256" key="6">
    <source>
        <dbReference type="ARBA" id="ARBA00022617"/>
    </source>
</evidence>
<dbReference type="VEuPathDB" id="VectorBase:AAEL012761"/>
<evidence type="ECO:0000256" key="12">
    <source>
        <dbReference type="ARBA" id="ARBA00023033"/>
    </source>
</evidence>
<evidence type="ECO:0000256" key="13">
    <source>
        <dbReference type="ARBA" id="ARBA00023136"/>
    </source>
</evidence>
<dbReference type="HOGENOM" id="CLU_001570_5_1_1"/>
<dbReference type="AlphaFoldDB" id="Q1DGU4"/>